<feature type="compositionally biased region" description="Pro residues" evidence="1">
    <location>
        <begin position="52"/>
        <end position="67"/>
    </location>
</feature>
<accession>A0A916BEN7</accession>
<proteinExistence type="predicted"/>
<dbReference type="AlphaFoldDB" id="A0A916BEN7"/>
<sequence length="67" mass="7414">MIYLKKYWVQLFANVVFERVIMFNEKNMALLAPYGSMKFTKLSTKVGANAPTPAPPPSPPPGDGKTL</sequence>
<evidence type="ECO:0000313" key="2">
    <source>
        <dbReference type="EMBL" id="CAE6690684.1"/>
    </source>
</evidence>
<evidence type="ECO:0000313" key="3">
    <source>
        <dbReference type="Proteomes" id="UP000675882"/>
    </source>
</evidence>
<comment type="caution">
    <text evidence="2">The sequence shown here is derived from an EMBL/GenBank/DDBJ whole genome shotgun (WGS) entry which is preliminary data.</text>
</comment>
<dbReference type="Proteomes" id="UP000675882">
    <property type="component" value="Unassembled WGS sequence"/>
</dbReference>
<protein>
    <submittedName>
        <fullName evidence="2">Uncharacterized protein</fullName>
    </submittedName>
</protein>
<keyword evidence="3" id="KW-1185">Reference proteome</keyword>
<feature type="region of interest" description="Disordered" evidence="1">
    <location>
        <begin position="47"/>
        <end position="67"/>
    </location>
</feature>
<reference evidence="2" key="1">
    <citation type="submission" date="2021-02" db="EMBL/GenBank/DDBJ databases">
        <authorList>
            <person name="Han P."/>
        </authorList>
    </citation>
    <scope>NUCLEOTIDE SEQUENCE</scope>
    <source>
        <strain evidence="2">Candidatus Nitrotoga sp. ZN8</strain>
    </source>
</reference>
<organism evidence="2 3">
    <name type="scientific">Candidatus Nitrotoga fabula</name>
    <dbReference type="NCBI Taxonomy" id="2182327"/>
    <lineage>
        <taxon>Bacteria</taxon>
        <taxon>Pseudomonadati</taxon>
        <taxon>Pseudomonadota</taxon>
        <taxon>Betaproteobacteria</taxon>
        <taxon>Nitrosomonadales</taxon>
        <taxon>Gallionellaceae</taxon>
        <taxon>Candidatus Nitrotoga</taxon>
    </lineage>
</organism>
<dbReference type="EMBL" id="CAJNBL010000003">
    <property type="protein sequence ID" value="CAE6690684.1"/>
    <property type="molecule type" value="Genomic_DNA"/>
</dbReference>
<evidence type="ECO:0000256" key="1">
    <source>
        <dbReference type="SAM" id="MobiDB-lite"/>
    </source>
</evidence>
<gene>
    <name evidence="2" type="ORF">NTGZN8_110031</name>
</gene>
<name>A0A916BEN7_9PROT</name>